<evidence type="ECO:0000313" key="4">
    <source>
        <dbReference type="EMBL" id="KAK4241342.1"/>
    </source>
</evidence>
<evidence type="ECO:0000256" key="1">
    <source>
        <dbReference type="PROSITE-ProRule" id="PRU00042"/>
    </source>
</evidence>
<reference evidence="4" key="2">
    <citation type="submission" date="2023-05" db="EMBL/GenBank/DDBJ databases">
        <authorList>
            <consortium name="Lawrence Berkeley National Laboratory"/>
            <person name="Steindorff A."/>
            <person name="Hensen N."/>
            <person name="Bonometti L."/>
            <person name="Westerberg I."/>
            <person name="Brannstrom I.O."/>
            <person name="Guillou S."/>
            <person name="Cros-Aarteil S."/>
            <person name="Calhoun S."/>
            <person name="Haridas S."/>
            <person name="Kuo A."/>
            <person name="Mondo S."/>
            <person name="Pangilinan J."/>
            <person name="Riley R."/>
            <person name="Labutti K."/>
            <person name="Andreopoulos B."/>
            <person name="Lipzen A."/>
            <person name="Chen C."/>
            <person name="Yanf M."/>
            <person name="Daum C."/>
            <person name="Ng V."/>
            <person name="Clum A."/>
            <person name="Ohm R."/>
            <person name="Martin F."/>
            <person name="Silar P."/>
            <person name="Natvig D."/>
            <person name="Lalanne C."/>
            <person name="Gautier V."/>
            <person name="Ament-Velasquez S.L."/>
            <person name="Kruys A."/>
            <person name="Hutchinson M.I."/>
            <person name="Powell A.J."/>
            <person name="Barry K."/>
            <person name="Miller A.N."/>
            <person name="Grigoriev I.V."/>
            <person name="Debuchy R."/>
            <person name="Gladieux P."/>
            <person name="Thoren M.H."/>
            <person name="Johannesson H."/>
        </authorList>
    </citation>
    <scope>NUCLEOTIDE SEQUENCE</scope>
    <source>
        <strain evidence="4">CBS 532.94</strain>
    </source>
</reference>
<feature type="compositionally biased region" description="Acidic residues" evidence="2">
    <location>
        <begin position="282"/>
        <end position="295"/>
    </location>
</feature>
<dbReference type="InterPro" id="IPR036236">
    <property type="entry name" value="Znf_C2H2_sf"/>
</dbReference>
<feature type="region of interest" description="Disordered" evidence="2">
    <location>
        <begin position="475"/>
        <end position="494"/>
    </location>
</feature>
<feature type="region of interest" description="Disordered" evidence="2">
    <location>
        <begin position="384"/>
        <end position="412"/>
    </location>
</feature>
<feature type="region of interest" description="Disordered" evidence="2">
    <location>
        <begin position="174"/>
        <end position="193"/>
    </location>
</feature>
<dbReference type="AlphaFoldDB" id="A0AAN7CHT6"/>
<organism evidence="4 5">
    <name type="scientific">Achaetomium macrosporum</name>
    <dbReference type="NCBI Taxonomy" id="79813"/>
    <lineage>
        <taxon>Eukaryota</taxon>
        <taxon>Fungi</taxon>
        <taxon>Dikarya</taxon>
        <taxon>Ascomycota</taxon>
        <taxon>Pezizomycotina</taxon>
        <taxon>Sordariomycetes</taxon>
        <taxon>Sordariomycetidae</taxon>
        <taxon>Sordariales</taxon>
        <taxon>Chaetomiaceae</taxon>
        <taxon>Achaetomium</taxon>
    </lineage>
</organism>
<dbReference type="EMBL" id="MU860024">
    <property type="protein sequence ID" value="KAK4241342.1"/>
    <property type="molecule type" value="Genomic_DNA"/>
</dbReference>
<keyword evidence="1" id="KW-0862">Zinc</keyword>
<feature type="domain" description="C2H2-type" evidence="3">
    <location>
        <begin position="411"/>
        <end position="438"/>
    </location>
</feature>
<dbReference type="SMART" id="SM00355">
    <property type="entry name" value="ZnF_C2H2"/>
    <property type="match status" value="5"/>
</dbReference>
<dbReference type="PANTHER" id="PTHR35391">
    <property type="entry name" value="C2H2-TYPE DOMAIN-CONTAINING PROTEIN-RELATED"/>
    <property type="match status" value="1"/>
</dbReference>
<gene>
    <name evidence="4" type="ORF">C8A03DRAFT_12433</name>
</gene>
<keyword evidence="1" id="KW-0479">Metal-binding</keyword>
<feature type="region of interest" description="Disordered" evidence="2">
    <location>
        <begin position="579"/>
        <end position="635"/>
    </location>
</feature>
<dbReference type="Proteomes" id="UP001303760">
    <property type="component" value="Unassembled WGS sequence"/>
</dbReference>
<dbReference type="Gene3D" id="3.30.160.60">
    <property type="entry name" value="Classic Zinc Finger"/>
    <property type="match status" value="2"/>
</dbReference>
<protein>
    <recommendedName>
        <fullName evidence="3">C2H2-type domain-containing protein</fullName>
    </recommendedName>
</protein>
<feature type="compositionally biased region" description="Polar residues" evidence="2">
    <location>
        <begin position="399"/>
        <end position="412"/>
    </location>
</feature>
<dbReference type="PANTHER" id="PTHR35391:SF3">
    <property type="entry name" value="FINGER DOMAIN PROTEIN, PUTATIVE (AFU_ORTHOLOGUE AFUA_8G04300)-RELATED"/>
    <property type="match status" value="1"/>
</dbReference>
<dbReference type="InterPro" id="IPR013087">
    <property type="entry name" value="Znf_C2H2_type"/>
</dbReference>
<sequence>MARKHLARHNKPFKCDVAGCLKAAEGFSTNNDLDRHKRCVHKVRKGDETVYRCNVGSCKDKPKDWPRQDNFKQHLKRKHGLTDVNLAQYMFQFSSAADVASLGTAEAVAPEMTTVAGSDMVPQFPWLETADNEHVTPASLMKRNLALCQTHHRVNFDDHPRVEGRELPVLRVDTSQHGSHNPPGSALPHVNMGRVPSDLAIPQASSQGAAVPATLMSPGVDQLAYVSPDFLSQSRMEVEPFNPLNTQVQPRQMVQLEVEQAPEVALEDAEPEREEAASSVPDDMDMDDPVGDPDSPDGLRDPDSEDDEATRSTAADAQANLLRDTGAQYSGADEVHTNASPTEVQLGTEISRPINLDDETEASAYLESLLKRGTLGRLLKKVGYSTPEKPESRDKTLLANASTPRGNGRTNKCQECSKVFHRPCELKKHQKRHAKPYACTFANCDKKFGSKNDWKRHENSQHFQLEIWRCAEKTADPATGQQPPQQQQQQQQQECGKVCHRAESLKAHLERDHGIHDQALLDKKLADCRMGRNFESRFWCGFCQKTIEPTGKGGPAHSERFDHIDDHFNGRGMPKADIKDWKYVDTDPLDSPASTPGRDKERRDGSPTNPRKRHNTSDEDAGGSKRSKRLRSSGGRRGDVFWICCACNNYWALAVTSQCMDESCSHTHCDACDSFENQSTTEKQLNLPVQGQDQGSGP</sequence>
<feature type="compositionally biased region" description="Low complexity" evidence="2">
    <location>
        <begin position="481"/>
        <end position="493"/>
    </location>
</feature>
<accession>A0AAN7CHT6</accession>
<evidence type="ECO:0000259" key="3">
    <source>
        <dbReference type="PROSITE" id="PS50157"/>
    </source>
</evidence>
<name>A0AAN7CHT6_9PEZI</name>
<keyword evidence="1" id="KW-0863">Zinc-finger</keyword>
<evidence type="ECO:0000313" key="5">
    <source>
        <dbReference type="Proteomes" id="UP001303760"/>
    </source>
</evidence>
<dbReference type="SUPFAM" id="SSF57667">
    <property type="entry name" value="beta-beta-alpha zinc fingers"/>
    <property type="match status" value="1"/>
</dbReference>
<feature type="region of interest" description="Disordered" evidence="2">
    <location>
        <begin position="260"/>
        <end position="313"/>
    </location>
</feature>
<reference evidence="4" key="1">
    <citation type="journal article" date="2023" name="Mol. Phylogenet. Evol.">
        <title>Genome-scale phylogeny and comparative genomics of the fungal order Sordariales.</title>
        <authorList>
            <person name="Hensen N."/>
            <person name="Bonometti L."/>
            <person name="Westerberg I."/>
            <person name="Brannstrom I.O."/>
            <person name="Guillou S."/>
            <person name="Cros-Aarteil S."/>
            <person name="Calhoun S."/>
            <person name="Haridas S."/>
            <person name="Kuo A."/>
            <person name="Mondo S."/>
            <person name="Pangilinan J."/>
            <person name="Riley R."/>
            <person name="LaButti K."/>
            <person name="Andreopoulos B."/>
            <person name="Lipzen A."/>
            <person name="Chen C."/>
            <person name="Yan M."/>
            <person name="Daum C."/>
            <person name="Ng V."/>
            <person name="Clum A."/>
            <person name="Steindorff A."/>
            <person name="Ohm R.A."/>
            <person name="Martin F."/>
            <person name="Silar P."/>
            <person name="Natvig D.O."/>
            <person name="Lalanne C."/>
            <person name="Gautier V."/>
            <person name="Ament-Velasquez S.L."/>
            <person name="Kruys A."/>
            <person name="Hutchinson M.I."/>
            <person name="Powell A.J."/>
            <person name="Barry K."/>
            <person name="Miller A.N."/>
            <person name="Grigoriev I.V."/>
            <person name="Debuchy R."/>
            <person name="Gladieux P."/>
            <person name="Hiltunen Thoren M."/>
            <person name="Johannesson H."/>
        </authorList>
    </citation>
    <scope>NUCLEOTIDE SEQUENCE</scope>
    <source>
        <strain evidence="4">CBS 532.94</strain>
    </source>
</reference>
<dbReference type="PROSITE" id="PS50157">
    <property type="entry name" value="ZINC_FINGER_C2H2_2"/>
    <property type="match status" value="2"/>
</dbReference>
<feature type="domain" description="C2H2-type" evidence="3">
    <location>
        <begin position="437"/>
        <end position="462"/>
    </location>
</feature>
<dbReference type="PROSITE" id="PS00028">
    <property type="entry name" value="ZINC_FINGER_C2H2_1"/>
    <property type="match status" value="2"/>
</dbReference>
<comment type="caution">
    <text evidence="4">The sequence shown here is derived from an EMBL/GenBank/DDBJ whole genome shotgun (WGS) entry which is preliminary data.</text>
</comment>
<feature type="region of interest" description="Disordered" evidence="2">
    <location>
        <begin position="329"/>
        <end position="352"/>
    </location>
</feature>
<evidence type="ECO:0000256" key="2">
    <source>
        <dbReference type="SAM" id="MobiDB-lite"/>
    </source>
</evidence>
<keyword evidence="5" id="KW-1185">Reference proteome</keyword>
<dbReference type="GO" id="GO:0008270">
    <property type="term" value="F:zinc ion binding"/>
    <property type="evidence" value="ECO:0007669"/>
    <property type="project" value="UniProtKB-KW"/>
</dbReference>
<proteinExistence type="predicted"/>